<organism evidence="3">
    <name type="scientific">Lactobacillus helveticus</name>
    <name type="common">Lactobacillus suntoryeus</name>
    <dbReference type="NCBI Taxonomy" id="1587"/>
    <lineage>
        <taxon>Bacteria</taxon>
        <taxon>Bacillati</taxon>
        <taxon>Bacillota</taxon>
        <taxon>Bacilli</taxon>
        <taxon>Lactobacillales</taxon>
        <taxon>Lactobacillaceae</taxon>
        <taxon>Lactobacillus</taxon>
    </lineage>
</organism>
<gene>
    <name evidence="3" type="ORF">BDKNPLJD_01022</name>
    <name evidence="2" type="ORF">LHEJCM1062_12330</name>
</gene>
<dbReference type="AlphaFoldDB" id="A0A2X0STL9"/>
<feature type="transmembrane region" description="Helical" evidence="1">
    <location>
        <begin position="18"/>
        <end position="37"/>
    </location>
</feature>
<proteinExistence type="predicted"/>
<protein>
    <submittedName>
        <fullName evidence="3">Uncharacterized protein</fullName>
    </submittedName>
</protein>
<sequence length="66" mass="7726">MQISYNNIRNYGESRFNLLLKVVVMLEGTWYLLFFGIKKDFDLNTIVYSMFMVKPSSAVKKLLAIL</sequence>
<name>A0A2X0STL9_LACHE</name>
<keyword evidence="1" id="KW-0812">Transmembrane</keyword>
<accession>A0A2X0STL9</accession>
<evidence type="ECO:0000313" key="3">
    <source>
        <dbReference type="EMBL" id="SPB24140.1"/>
    </source>
</evidence>
<evidence type="ECO:0000256" key="1">
    <source>
        <dbReference type="SAM" id="Phobius"/>
    </source>
</evidence>
<reference evidence="2" key="2">
    <citation type="submission" date="2020-07" db="EMBL/GenBank/DDBJ databases">
        <title>Draft genome sequence of Lactobacillus helveticus strain JCM 1062.</title>
        <authorList>
            <person name="Endo A."/>
            <person name="Maeno S."/>
            <person name="Kido Y."/>
        </authorList>
    </citation>
    <scope>NUCLEOTIDE SEQUENCE</scope>
    <source>
        <strain evidence="2">JCM 1062</strain>
    </source>
</reference>
<dbReference type="Proteomes" id="UP000630086">
    <property type="component" value="Unassembled WGS sequence"/>
</dbReference>
<dbReference type="EMBL" id="BLYV01000265">
    <property type="protein sequence ID" value="GFP13361.1"/>
    <property type="molecule type" value="Genomic_DNA"/>
</dbReference>
<keyword evidence="1" id="KW-0472">Membrane</keyword>
<keyword evidence="1" id="KW-1133">Transmembrane helix</keyword>
<dbReference type="EMBL" id="OGTV01000054">
    <property type="protein sequence ID" value="SPB24140.1"/>
    <property type="molecule type" value="Genomic_DNA"/>
</dbReference>
<evidence type="ECO:0000313" key="2">
    <source>
        <dbReference type="EMBL" id="GFP13361.1"/>
    </source>
</evidence>
<reference evidence="3" key="1">
    <citation type="submission" date="2018-01" db="EMBL/GenBank/DDBJ databases">
        <authorList>
            <person name="Gaut B.S."/>
            <person name="Morton B.R."/>
            <person name="Clegg M.T."/>
            <person name="Duvall M.R."/>
        </authorList>
    </citation>
    <scope>NUCLEOTIDE SEQUENCE</scope>
    <source>
        <strain evidence="3">Lactobacillus helveticus</strain>
    </source>
</reference>